<evidence type="ECO:0000259" key="1">
    <source>
        <dbReference type="Pfam" id="PF12641"/>
    </source>
</evidence>
<dbReference type="PANTHER" id="PTHR38030">
    <property type="entry name" value="PROTOPORPHYRINOGEN IX DEHYDROGENASE [MENAQUINONE]"/>
    <property type="match status" value="1"/>
</dbReference>
<dbReference type="InterPro" id="IPR008254">
    <property type="entry name" value="Flavodoxin/NO_synth"/>
</dbReference>
<keyword evidence="3" id="KW-1185">Reference proteome</keyword>
<dbReference type="GO" id="GO:0006783">
    <property type="term" value="P:heme biosynthetic process"/>
    <property type="evidence" value="ECO:0007669"/>
    <property type="project" value="TreeGrafter"/>
</dbReference>
<dbReference type="GO" id="GO:0070819">
    <property type="term" value="F:menaquinone-dependent protoporphyrinogen oxidase activity"/>
    <property type="evidence" value="ECO:0007669"/>
    <property type="project" value="TreeGrafter"/>
</dbReference>
<name>A0A7G9GU95_9FUSO</name>
<sequence>MNTLITYATLTGNTKKVAQSIYDIVKDNKQIICLNENKNIDTNNFDTIIIGYWVDKGHMDNVSKKFLKNLKNKNIALFGTLGADPNSDHGKNVQAKVNKLCSENNNCIGSFLCQGKVDPKLVEKMGKFPLNLVHPLTPERLARIEEASKHPNHDDLEKAQKYFLQILD</sequence>
<gene>
    <name evidence="2" type="ORF">H9Q81_05140</name>
</gene>
<dbReference type="GO" id="GO:0010181">
    <property type="term" value="F:FMN binding"/>
    <property type="evidence" value="ECO:0007669"/>
    <property type="project" value="InterPro"/>
</dbReference>
<dbReference type="InterPro" id="IPR029039">
    <property type="entry name" value="Flavoprotein-like_sf"/>
</dbReference>
<dbReference type="EMBL" id="CP060637">
    <property type="protein sequence ID" value="QNM14377.1"/>
    <property type="molecule type" value="Genomic_DNA"/>
</dbReference>
<dbReference type="InterPro" id="IPR052200">
    <property type="entry name" value="Protoporphyrinogen_IX_DH"/>
</dbReference>
<dbReference type="Gene3D" id="3.40.50.360">
    <property type="match status" value="1"/>
</dbReference>
<dbReference type="Pfam" id="PF12641">
    <property type="entry name" value="Flavodoxin_3"/>
    <property type="match status" value="1"/>
</dbReference>
<evidence type="ECO:0000313" key="2">
    <source>
        <dbReference type="EMBL" id="QNM14377.1"/>
    </source>
</evidence>
<accession>A0A7G9GU95</accession>
<proteinExistence type="predicted"/>
<organism evidence="2 3">
    <name type="scientific">Fusobacterium hominis</name>
    <dbReference type="NCBI Taxonomy" id="2764326"/>
    <lineage>
        <taxon>Bacteria</taxon>
        <taxon>Fusobacteriati</taxon>
        <taxon>Fusobacteriota</taxon>
        <taxon>Fusobacteriia</taxon>
        <taxon>Fusobacteriales</taxon>
        <taxon>Fusobacteriaceae</taxon>
        <taxon>Fusobacterium</taxon>
    </lineage>
</organism>
<dbReference type="Proteomes" id="UP000515913">
    <property type="component" value="Chromosome"/>
</dbReference>
<dbReference type="PANTHER" id="PTHR38030:SF2">
    <property type="entry name" value="PROTOPORPHYRINOGEN IX DEHYDROGENASE [QUINONE]"/>
    <property type="match status" value="1"/>
</dbReference>
<feature type="domain" description="Flavodoxin-like" evidence="1">
    <location>
        <begin position="4"/>
        <end position="163"/>
    </location>
</feature>
<protein>
    <submittedName>
        <fullName evidence="2">Flavodoxin</fullName>
    </submittedName>
</protein>
<dbReference type="AlphaFoldDB" id="A0A7G9GU95"/>
<dbReference type="KEGG" id="fho:H9Q81_05140"/>
<dbReference type="RefSeq" id="WP_187422598.1">
    <property type="nucleotide sequence ID" value="NZ_CP060637.1"/>
</dbReference>
<evidence type="ECO:0000313" key="3">
    <source>
        <dbReference type="Proteomes" id="UP000515913"/>
    </source>
</evidence>
<dbReference type="SUPFAM" id="SSF52218">
    <property type="entry name" value="Flavoproteins"/>
    <property type="match status" value="1"/>
</dbReference>
<reference evidence="2 3" key="1">
    <citation type="submission" date="2020-08" db="EMBL/GenBank/DDBJ databases">
        <authorList>
            <person name="Liu C."/>
            <person name="Sun Q."/>
        </authorList>
    </citation>
    <scope>NUCLEOTIDE SEQUENCE [LARGE SCALE GENOMIC DNA]</scope>
    <source>
        <strain evidence="2 3">NSJ-57</strain>
    </source>
</reference>